<dbReference type="EMBL" id="JAVDPF010000040">
    <property type="protein sequence ID" value="KAL1868200.1"/>
    <property type="molecule type" value="Genomic_DNA"/>
</dbReference>
<evidence type="ECO:0000313" key="2">
    <source>
        <dbReference type="EMBL" id="KAL1868200.1"/>
    </source>
</evidence>
<dbReference type="Pfam" id="PF00144">
    <property type="entry name" value="Beta-lactamase"/>
    <property type="match status" value="1"/>
</dbReference>
<accession>A0ABR3WXT0</accession>
<evidence type="ECO:0000259" key="1">
    <source>
        <dbReference type="Pfam" id="PF00144"/>
    </source>
</evidence>
<reference evidence="2 3" key="1">
    <citation type="journal article" date="2024" name="IMA Fungus">
        <title>IMA Genome - F19 : A genome assembly and annotation guide to empower mycologists, including annotated draft genome sequences of Ceratocystis pirilliformis, Diaporthe australafricana, Fusarium ophioides, Paecilomyces lecythidis, and Sporothrix stenoceras.</title>
        <authorList>
            <person name="Aylward J."/>
            <person name="Wilson A.M."/>
            <person name="Visagie C.M."/>
            <person name="Spraker J."/>
            <person name="Barnes I."/>
            <person name="Buitendag C."/>
            <person name="Ceriani C."/>
            <person name="Del Mar Angel L."/>
            <person name="du Plessis D."/>
            <person name="Fuchs T."/>
            <person name="Gasser K."/>
            <person name="Kramer D."/>
            <person name="Li W."/>
            <person name="Munsamy K."/>
            <person name="Piso A."/>
            <person name="Price J.L."/>
            <person name="Sonnekus B."/>
            <person name="Thomas C."/>
            <person name="van der Nest A."/>
            <person name="van Dijk A."/>
            <person name="van Heerden A."/>
            <person name="van Vuuren N."/>
            <person name="Yilmaz N."/>
            <person name="Duong T.A."/>
            <person name="van der Merwe N.A."/>
            <person name="Wingfield M.J."/>
            <person name="Wingfield B.D."/>
        </authorList>
    </citation>
    <scope>NUCLEOTIDE SEQUENCE [LARGE SCALE GENOMIC DNA]</scope>
    <source>
        <strain evidence="2 3">CMW 18167</strain>
    </source>
</reference>
<dbReference type="InterPro" id="IPR001466">
    <property type="entry name" value="Beta-lactam-related"/>
</dbReference>
<evidence type="ECO:0000313" key="3">
    <source>
        <dbReference type="Proteomes" id="UP001583193"/>
    </source>
</evidence>
<dbReference type="Gene3D" id="3.40.710.10">
    <property type="entry name" value="DD-peptidase/beta-lactamase superfamily"/>
    <property type="match status" value="1"/>
</dbReference>
<dbReference type="PANTHER" id="PTHR43319:SF3">
    <property type="entry name" value="BETA-LACTAMASE-RELATED DOMAIN-CONTAINING PROTEIN"/>
    <property type="match status" value="1"/>
</dbReference>
<protein>
    <recommendedName>
        <fullName evidence="1">Beta-lactamase-related domain-containing protein</fullName>
    </recommendedName>
</protein>
<dbReference type="Proteomes" id="UP001583193">
    <property type="component" value="Unassembled WGS sequence"/>
</dbReference>
<dbReference type="InterPro" id="IPR052907">
    <property type="entry name" value="Beta-lactamase/esterase"/>
</dbReference>
<dbReference type="PANTHER" id="PTHR43319">
    <property type="entry name" value="BETA-LACTAMASE-RELATED"/>
    <property type="match status" value="1"/>
</dbReference>
<sequence length="378" mass="41607">MAQIHGSCKPEFEHVRRVFEERITQGEDLGASLCVDIKGETVIDLWGGYANPEKTRPWEEDTLAVVWSSAKVVTALAAIILIDRGILDPDEKVSKYWPEFAANGKESVTVGHVLSHSSGLPSWEPPVTFEEIFDTAKSTEKLAQQAPWWTPGEHSGYQLVNHGHLVGELVRRTTGKSLKQFIAEEIAGPLKADFRLGLEKKDWPRAADMVPILPPTLDQLDPKSIMFRAFAGGVIKVEQTTSSKFRESEIGAVNAFANARSLCRIGSVISLGGTRDGKTYLSPETVNKIVKERVSGQDLVMGVYMRFGLGVGLSVPETLPWIPDGRICFWGGWGGSMIIMDLDRQMTIGYVMNKMADGTLGNPNTEAYVRAIYKVLDG</sequence>
<comment type="caution">
    <text evidence="2">The sequence shown here is derived from an EMBL/GenBank/DDBJ whole genome shotgun (WGS) entry which is preliminary data.</text>
</comment>
<proteinExistence type="predicted"/>
<name>A0ABR3WXT0_9EURO</name>
<feature type="domain" description="Beta-lactamase-related" evidence="1">
    <location>
        <begin position="16"/>
        <end position="359"/>
    </location>
</feature>
<gene>
    <name evidence="2" type="ORF">Plec18167_008393</name>
</gene>
<dbReference type="InterPro" id="IPR012338">
    <property type="entry name" value="Beta-lactam/transpept-like"/>
</dbReference>
<keyword evidence="3" id="KW-1185">Reference proteome</keyword>
<dbReference type="SUPFAM" id="SSF56601">
    <property type="entry name" value="beta-lactamase/transpeptidase-like"/>
    <property type="match status" value="1"/>
</dbReference>
<organism evidence="2 3">
    <name type="scientific">Paecilomyces lecythidis</name>
    <dbReference type="NCBI Taxonomy" id="3004212"/>
    <lineage>
        <taxon>Eukaryota</taxon>
        <taxon>Fungi</taxon>
        <taxon>Dikarya</taxon>
        <taxon>Ascomycota</taxon>
        <taxon>Pezizomycotina</taxon>
        <taxon>Eurotiomycetes</taxon>
        <taxon>Eurotiomycetidae</taxon>
        <taxon>Eurotiales</taxon>
        <taxon>Thermoascaceae</taxon>
        <taxon>Paecilomyces</taxon>
    </lineage>
</organism>